<evidence type="ECO:0000256" key="5">
    <source>
        <dbReference type="PROSITE-ProRule" id="PRU00176"/>
    </source>
</evidence>
<keyword evidence="4 6" id="KW-0862">Zinc</keyword>
<dbReference type="PROSITE" id="PS50103">
    <property type="entry name" value="ZF_C3H1"/>
    <property type="match status" value="2"/>
</dbReference>
<dbReference type="SMART" id="SM00361">
    <property type="entry name" value="RRM_1"/>
    <property type="match status" value="1"/>
</dbReference>
<keyword evidence="5" id="KW-0694">RNA-binding</keyword>
<evidence type="ECO:0000256" key="1">
    <source>
        <dbReference type="ARBA" id="ARBA00022723"/>
    </source>
</evidence>
<dbReference type="PANTHER" id="PTHR12620">
    <property type="entry name" value="U2 SNRNP AUXILIARY FACTOR, SMALL SUBUNIT"/>
    <property type="match status" value="1"/>
</dbReference>
<dbReference type="InterPro" id="IPR000571">
    <property type="entry name" value="Znf_CCCH"/>
</dbReference>
<dbReference type="PROSITE" id="PS50102">
    <property type="entry name" value="RRM"/>
    <property type="match status" value="1"/>
</dbReference>
<evidence type="ECO:0000259" key="9">
    <source>
        <dbReference type="PROSITE" id="PS50103"/>
    </source>
</evidence>
<comment type="caution">
    <text evidence="10">The sequence shown here is derived from an EMBL/GenBank/DDBJ whole genome shotgun (WGS) entry which is preliminary data.</text>
</comment>
<dbReference type="InterPro" id="IPR000504">
    <property type="entry name" value="RRM_dom"/>
</dbReference>
<reference evidence="10" key="1">
    <citation type="submission" date="2022-08" db="EMBL/GenBank/DDBJ databases">
        <authorList>
            <person name="Kallberg Y."/>
            <person name="Tangrot J."/>
            <person name="Rosling A."/>
        </authorList>
    </citation>
    <scope>NUCLEOTIDE SEQUENCE</scope>
    <source>
        <strain evidence="10">Wild A</strain>
    </source>
</reference>
<proteinExistence type="predicted"/>
<gene>
    <name evidence="10" type="ORF">FWILDA_LOCUS8181</name>
</gene>
<dbReference type="InterPro" id="IPR035979">
    <property type="entry name" value="RBD_domain_sf"/>
</dbReference>
<feature type="compositionally biased region" description="Polar residues" evidence="7">
    <location>
        <begin position="447"/>
        <end position="465"/>
    </location>
</feature>
<evidence type="ECO:0000256" key="7">
    <source>
        <dbReference type="SAM" id="MobiDB-lite"/>
    </source>
</evidence>
<evidence type="ECO:0000256" key="3">
    <source>
        <dbReference type="ARBA" id="ARBA00022771"/>
    </source>
</evidence>
<dbReference type="Proteomes" id="UP001153678">
    <property type="component" value="Unassembled WGS sequence"/>
</dbReference>
<dbReference type="Pfam" id="PF00642">
    <property type="entry name" value="zf-CCCH"/>
    <property type="match status" value="2"/>
</dbReference>
<feature type="zinc finger region" description="C3H1-type" evidence="6">
    <location>
        <begin position="173"/>
        <end position="201"/>
    </location>
</feature>
<feature type="compositionally biased region" description="Basic and acidic residues" evidence="7">
    <location>
        <begin position="403"/>
        <end position="446"/>
    </location>
</feature>
<evidence type="ECO:0000259" key="8">
    <source>
        <dbReference type="PROSITE" id="PS50102"/>
    </source>
</evidence>
<organism evidence="10 11">
    <name type="scientific">Funneliformis geosporum</name>
    <dbReference type="NCBI Taxonomy" id="1117311"/>
    <lineage>
        <taxon>Eukaryota</taxon>
        <taxon>Fungi</taxon>
        <taxon>Fungi incertae sedis</taxon>
        <taxon>Mucoromycota</taxon>
        <taxon>Glomeromycotina</taxon>
        <taxon>Glomeromycetes</taxon>
        <taxon>Glomerales</taxon>
        <taxon>Glomeraceae</taxon>
        <taxon>Funneliformis</taxon>
    </lineage>
</organism>
<evidence type="ECO:0000313" key="11">
    <source>
        <dbReference type="Proteomes" id="UP001153678"/>
    </source>
</evidence>
<protein>
    <submittedName>
        <fullName evidence="10">4628_t:CDS:1</fullName>
    </submittedName>
</protein>
<keyword evidence="11" id="KW-1185">Reference proteome</keyword>
<keyword evidence="1 6" id="KW-0479">Metal-binding</keyword>
<dbReference type="InterPro" id="IPR003954">
    <property type="entry name" value="RRM_euk-type"/>
</dbReference>
<dbReference type="AlphaFoldDB" id="A0A9W4WWL5"/>
<dbReference type="InterPro" id="IPR009145">
    <property type="entry name" value="U2AF_small"/>
</dbReference>
<dbReference type="GO" id="GO:0000398">
    <property type="term" value="P:mRNA splicing, via spliceosome"/>
    <property type="evidence" value="ECO:0007669"/>
    <property type="project" value="InterPro"/>
</dbReference>
<dbReference type="PRINTS" id="PR01848">
    <property type="entry name" value="U2AUXFACTOR"/>
</dbReference>
<evidence type="ECO:0000256" key="6">
    <source>
        <dbReference type="PROSITE-ProRule" id="PRU00723"/>
    </source>
</evidence>
<keyword evidence="2" id="KW-0677">Repeat</keyword>
<dbReference type="OrthoDB" id="423462at2759"/>
<dbReference type="GO" id="GO:0089701">
    <property type="term" value="C:U2AF complex"/>
    <property type="evidence" value="ECO:0007669"/>
    <property type="project" value="InterPro"/>
</dbReference>
<keyword evidence="3 6" id="KW-0863">Zinc-finger</keyword>
<feature type="zinc finger region" description="C3H1-type" evidence="6">
    <location>
        <begin position="310"/>
        <end position="337"/>
    </location>
</feature>
<dbReference type="Gene3D" id="3.30.70.330">
    <property type="match status" value="1"/>
</dbReference>
<dbReference type="EMBL" id="CAMKVN010001709">
    <property type="protein sequence ID" value="CAI2177630.1"/>
    <property type="molecule type" value="Genomic_DNA"/>
</dbReference>
<evidence type="ECO:0000256" key="2">
    <source>
        <dbReference type="ARBA" id="ARBA00022737"/>
    </source>
</evidence>
<sequence length="491" mass="56863">MEIDESYNTITAETSDQTRDKLILHNNNADQKGNEKTSTMIHLPRREFRKLMRKQRKKNARIEAAKARQLQEEEENSEGVTEATKNEERKRNAERILWEVRERQIDQANAEKKKRQEENERNKKIIQTVKSIKIPKPATEEEINNKDSIELITSPSVTSVQEDSSEKTDYGTEKDQVNCPFYLKTGACRYGDSCGRYHPYPEKSCTILIKNMYEGMPVQLADENDDDDLEYDEVEAEKHYFDFFEDVHTEFHHYGIIVQFKVCNNFQQHLRGNVYVQYSSEVEAELAIENIRGRWYAGKQLICDYCPVTKWKPAICGYYQRNQCPKGIQCNFLHVYKNPGGLYLDADRDFEDLPWKQSNSITATDNSSVSKSVKKESISVSSTKSPKRSRPSSPNKSHPRQPTLERNKNSRNRTDNEAMKKKFVGDNRNYTRDGNESGNDSKRENSCHNMETSNDFRNSSRNNEPYGSLIINPSKHIVSSPTYSLTSPSHT</sequence>
<name>A0A9W4WWL5_9GLOM</name>
<dbReference type="SMART" id="SM00356">
    <property type="entry name" value="ZnF_C3H1"/>
    <property type="match status" value="2"/>
</dbReference>
<feature type="domain" description="RRM" evidence="8">
    <location>
        <begin position="205"/>
        <end position="308"/>
    </location>
</feature>
<feature type="domain" description="C3H1-type" evidence="9">
    <location>
        <begin position="310"/>
        <end position="337"/>
    </location>
</feature>
<dbReference type="Pfam" id="PF00076">
    <property type="entry name" value="RRM_1"/>
    <property type="match status" value="1"/>
</dbReference>
<feature type="region of interest" description="Disordered" evidence="7">
    <location>
        <begin position="361"/>
        <end position="473"/>
    </location>
</feature>
<dbReference type="GO" id="GO:0003723">
    <property type="term" value="F:RNA binding"/>
    <property type="evidence" value="ECO:0007669"/>
    <property type="project" value="UniProtKB-UniRule"/>
</dbReference>
<evidence type="ECO:0000256" key="4">
    <source>
        <dbReference type="ARBA" id="ARBA00022833"/>
    </source>
</evidence>
<evidence type="ECO:0000313" key="10">
    <source>
        <dbReference type="EMBL" id="CAI2177630.1"/>
    </source>
</evidence>
<feature type="compositionally biased region" description="Basic and acidic residues" evidence="7">
    <location>
        <begin position="60"/>
        <end position="71"/>
    </location>
</feature>
<dbReference type="SUPFAM" id="SSF54928">
    <property type="entry name" value="RNA-binding domain, RBD"/>
    <property type="match status" value="1"/>
</dbReference>
<dbReference type="InterPro" id="IPR012677">
    <property type="entry name" value="Nucleotide-bd_a/b_plait_sf"/>
</dbReference>
<feature type="region of interest" description="Disordered" evidence="7">
    <location>
        <begin position="56"/>
        <end position="90"/>
    </location>
</feature>
<feature type="domain" description="C3H1-type" evidence="9">
    <location>
        <begin position="173"/>
        <end position="201"/>
    </location>
</feature>
<accession>A0A9W4WWL5</accession>
<dbReference type="GO" id="GO:0008270">
    <property type="term" value="F:zinc ion binding"/>
    <property type="evidence" value="ECO:0007669"/>
    <property type="project" value="UniProtKB-KW"/>
</dbReference>